<gene>
    <name evidence="2" type="ORF">SAMN05660909_00933</name>
</gene>
<dbReference type="Pfam" id="PF03358">
    <property type="entry name" value="FMN_red"/>
    <property type="match status" value="1"/>
</dbReference>
<dbReference type="AlphaFoldDB" id="A0A1H3YRU6"/>
<name>A0A1H3YRU6_9BACT</name>
<evidence type="ECO:0000313" key="3">
    <source>
        <dbReference type="Proteomes" id="UP000199656"/>
    </source>
</evidence>
<dbReference type="SUPFAM" id="SSF52218">
    <property type="entry name" value="Flavoproteins"/>
    <property type="match status" value="1"/>
</dbReference>
<dbReference type="GO" id="GO:0005829">
    <property type="term" value="C:cytosol"/>
    <property type="evidence" value="ECO:0007669"/>
    <property type="project" value="TreeGrafter"/>
</dbReference>
<sequence length="194" mass="21086">MPKNIIKMKVGLLIGSIRQGRQSHKIGHYLANQLEARQHEPQLLDLAALSLPLLEERVSLHPALPQTVKELSGNLHQADALILITPEYHGSFSGVIKNALDYFSAEFYRKATGIVAVSAGKLGGVSAANQLQQVVNSAGGIAVPTKLLVPEVYGAFNEKMELVNEHTIRSAKKFLDDFEWLATAINEKKSVPAG</sequence>
<dbReference type="STRING" id="408074.SAMN05660909_00933"/>
<dbReference type="Proteomes" id="UP000199656">
    <property type="component" value="Unassembled WGS sequence"/>
</dbReference>
<evidence type="ECO:0000259" key="1">
    <source>
        <dbReference type="Pfam" id="PF03358"/>
    </source>
</evidence>
<feature type="domain" description="NADPH-dependent FMN reductase-like" evidence="1">
    <location>
        <begin position="8"/>
        <end position="150"/>
    </location>
</feature>
<dbReference type="GO" id="GO:0010181">
    <property type="term" value="F:FMN binding"/>
    <property type="evidence" value="ECO:0007669"/>
    <property type="project" value="TreeGrafter"/>
</dbReference>
<dbReference type="InterPro" id="IPR005025">
    <property type="entry name" value="FMN_Rdtase-like_dom"/>
</dbReference>
<dbReference type="Gene3D" id="3.40.50.360">
    <property type="match status" value="1"/>
</dbReference>
<accession>A0A1H3YRU6</accession>
<reference evidence="3" key="1">
    <citation type="submission" date="2016-10" db="EMBL/GenBank/DDBJ databases">
        <authorList>
            <person name="Varghese N."/>
            <person name="Submissions S."/>
        </authorList>
    </citation>
    <scope>NUCLEOTIDE SEQUENCE [LARGE SCALE GENOMIC DNA]</scope>
    <source>
        <strain evidence="3">DSM 23920</strain>
    </source>
</reference>
<dbReference type="PANTHER" id="PTHR30543:SF21">
    <property type="entry name" value="NAD(P)H-DEPENDENT FMN REDUCTASE LOT6"/>
    <property type="match status" value="1"/>
</dbReference>
<dbReference type="PANTHER" id="PTHR30543">
    <property type="entry name" value="CHROMATE REDUCTASE"/>
    <property type="match status" value="1"/>
</dbReference>
<dbReference type="GO" id="GO:0016491">
    <property type="term" value="F:oxidoreductase activity"/>
    <property type="evidence" value="ECO:0007669"/>
    <property type="project" value="InterPro"/>
</dbReference>
<evidence type="ECO:0000313" key="2">
    <source>
        <dbReference type="EMBL" id="SEA14246.1"/>
    </source>
</evidence>
<dbReference type="EMBL" id="FNRL01000003">
    <property type="protein sequence ID" value="SEA14246.1"/>
    <property type="molecule type" value="Genomic_DNA"/>
</dbReference>
<keyword evidence="3" id="KW-1185">Reference proteome</keyword>
<protein>
    <submittedName>
        <fullName evidence="2">NAD(P)H-dependent FMN reductase</fullName>
    </submittedName>
</protein>
<organism evidence="2 3">
    <name type="scientific">Chitinophaga terrae</name>
    <name type="common">ex Kim and Jung 2007</name>
    <dbReference type="NCBI Taxonomy" id="408074"/>
    <lineage>
        <taxon>Bacteria</taxon>
        <taxon>Pseudomonadati</taxon>
        <taxon>Bacteroidota</taxon>
        <taxon>Chitinophagia</taxon>
        <taxon>Chitinophagales</taxon>
        <taxon>Chitinophagaceae</taxon>
        <taxon>Chitinophaga</taxon>
    </lineage>
</organism>
<dbReference type="InterPro" id="IPR029039">
    <property type="entry name" value="Flavoprotein-like_sf"/>
</dbReference>
<dbReference type="InterPro" id="IPR050712">
    <property type="entry name" value="NAD(P)H-dep_reductase"/>
</dbReference>
<proteinExistence type="predicted"/>